<name>A0A8E0RW16_9TREM</name>
<proteinExistence type="predicted"/>
<dbReference type="CDD" id="cd00041">
    <property type="entry name" value="CUB"/>
    <property type="match status" value="1"/>
</dbReference>
<evidence type="ECO:0000259" key="4">
    <source>
        <dbReference type="PROSITE" id="PS01180"/>
    </source>
</evidence>
<comment type="caution">
    <text evidence="2">Lacks conserved residue(s) required for the propagation of feature annotation.</text>
</comment>
<evidence type="ECO:0000256" key="2">
    <source>
        <dbReference type="PROSITE-ProRule" id="PRU00059"/>
    </source>
</evidence>
<feature type="chain" id="PRO_5034897862" description="CUB domain-containing protein" evidence="3">
    <location>
        <begin position="21"/>
        <end position="354"/>
    </location>
</feature>
<evidence type="ECO:0000313" key="5">
    <source>
        <dbReference type="EMBL" id="KAA0192048.1"/>
    </source>
</evidence>
<dbReference type="Pfam" id="PF00431">
    <property type="entry name" value="CUB"/>
    <property type="match status" value="2"/>
</dbReference>
<comment type="caution">
    <text evidence="5">The sequence shown here is derived from an EMBL/GenBank/DDBJ whole genome shotgun (WGS) entry which is preliminary data.</text>
</comment>
<evidence type="ECO:0000256" key="3">
    <source>
        <dbReference type="SAM" id="SignalP"/>
    </source>
</evidence>
<sequence>MWSLPLLAALLVTAIPVTLGNTCAKTTVYRLTDGTNYLKSLNYGNQSEGKTDCVYTVIGKDTKQALQYQLLRFRVGKKMDNCTGEYVAIYEGFVQQNELKQKLCGDYEDVKELELVTLGHQMQIRQVANKQNQDEGIRLLVWPVVLGKSPRPCPLNETYTVNETGLKLKSKLFGLEINEPINCTYKFKAENESKVLRVKFTFLHVGKKMDNCTGEYVAIYEGFVQQNELKQKLCGDYEDVKELELVTLGHQMQIRQVANKQNQDEGIRLLVWPVVIGMHEGACLPNASYTVSGSGLTVKSHRFGLEMNFPMKCVYKFNASNSSKVLRVEFDYFRVSVHTQQDVLIPPHLVPRHL</sequence>
<keyword evidence="3" id="KW-0732">Signal</keyword>
<accession>A0A8E0RW16</accession>
<feature type="domain" description="CUB" evidence="4">
    <location>
        <begin position="23"/>
        <end position="144"/>
    </location>
</feature>
<dbReference type="OrthoDB" id="10009301at2759"/>
<reference evidence="5" key="1">
    <citation type="submission" date="2019-05" db="EMBL/GenBank/DDBJ databases">
        <title>Annotation for the trematode Fasciolopsis buski.</title>
        <authorList>
            <person name="Choi Y.-J."/>
        </authorList>
    </citation>
    <scope>NUCLEOTIDE SEQUENCE</scope>
    <source>
        <strain evidence="5">HT</strain>
        <tissue evidence="5">Whole worm</tissue>
    </source>
</reference>
<feature type="signal peptide" evidence="3">
    <location>
        <begin position="1"/>
        <end position="20"/>
    </location>
</feature>
<dbReference type="PROSITE" id="PS01180">
    <property type="entry name" value="CUB"/>
    <property type="match status" value="2"/>
</dbReference>
<dbReference type="PANTHER" id="PTHR24652">
    <property type="entry name" value="LOW-DENSITY LIPOPROTEIN RECEPTOR CLASS A DOMAIN-CONTAINING PROTEIN 2"/>
    <property type="match status" value="1"/>
</dbReference>
<dbReference type="InterPro" id="IPR000859">
    <property type="entry name" value="CUB_dom"/>
</dbReference>
<feature type="domain" description="CUB" evidence="4">
    <location>
        <begin position="153"/>
        <end position="274"/>
    </location>
</feature>
<dbReference type="AlphaFoldDB" id="A0A8E0RW16"/>
<gene>
    <name evidence="5" type="ORF">FBUS_02961</name>
</gene>
<protein>
    <recommendedName>
        <fullName evidence="4">CUB domain-containing protein</fullName>
    </recommendedName>
</protein>
<dbReference type="SUPFAM" id="SSF49854">
    <property type="entry name" value="Spermadhesin, CUB domain"/>
    <property type="match status" value="2"/>
</dbReference>
<dbReference type="EMBL" id="LUCM01005938">
    <property type="protein sequence ID" value="KAA0192048.1"/>
    <property type="molecule type" value="Genomic_DNA"/>
</dbReference>
<dbReference type="PANTHER" id="PTHR24652:SF67">
    <property type="entry name" value="LOW-DENSITY LIPOPROTEIN RECEPTOR CLASS A DOMAIN-CONTAINING PROTEIN 2"/>
    <property type="match status" value="1"/>
</dbReference>
<dbReference type="InterPro" id="IPR035914">
    <property type="entry name" value="Sperma_CUB_dom_sf"/>
</dbReference>
<dbReference type="Proteomes" id="UP000728185">
    <property type="component" value="Unassembled WGS sequence"/>
</dbReference>
<keyword evidence="1" id="KW-1015">Disulfide bond</keyword>
<keyword evidence="6" id="KW-1185">Reference proteome</keyword>
<dbReference type="InterPro" id="IPR042333">
    <property type="entry name" value="LRAD2/Mig-13-like"/>
</dbReference>
<evidence type="ECO:0000256" key="1">
    <source>
        <dbReference type="ARBA" id="ARBA00023157"/>
    </source>
</evidence>
<evidence type="ECO:0000313" key="6">
    <source>
        <dbReference type="Proteomes" id="UP000728185"/>
    </source>
</evidence>
<organism evidence="5 6">
    <name type="scientific">Fasciolopsis buskii</name>
    <dbReference type="NCBI Taxonomy" id="27845"/>
    <lineage>
        <taxon>Eukaryota</taxon>
        <taxon>Metazoa</taxon>
        <taxon>Spiralia</taxon>
        <taxon>Lophotrochozoa</taxon>
        <taxon>Platyhelminthes</taxon>
        <taxon>Trematoda</taxon>
        <taxon>Digenea</taxon>
        <taxon>Plagiorchiida</taxon>
        <taxon>Echinostomata</taxon>
        <taxon>Echinostomatoidea</taxon>
        <taxon>Fasciolidae</taxon>
        <taxon>Fasciolopsis</taxon>
    </lineage>
</organism>
<dbReference type="Gene3D" id="2.60.120.290">
    <property type="entry name" value="Spermadhesin, CUB domain"/>
    <property type="match status" value="2"/>
</dbReference>